<sequence>MFAKHTEALRLIATNLNREKIEWALGGSAMLTAYDLCPQANDLDILVTAQDAERAHEIMKLLGTHSEKASKEPYCTVYFTHYRFASTTVDMLGLFGIHHEEGTYWLDWRPEKNDRIVRLSGDIDVPLASLEDWYTLYSLIPGKMERAEGIETYWKQSTGSDPDRLRKVLERQLPGFLRTRIHQLIEEAGNVEEMSAL</sequence>
<name>A0ABQ0TPQ8_9BACL</name>
<dbReference type="SUPFAM" id="SSF81301">
    <property type="entry name" value="Nucleotidyltransferase"/>
    <property type="match status" value="1"/>
</dbReference>
<accession>A0ABQ0TPQ8</accession>
<organism evidence="1 2">
    <name type="scientific">Brevibacillus reuszeri</name>
    <dbReference type="NCBI Taxonomy" id="54915"/>
    <lineage>
        <taxon>Bacteria</taxon>
        <taxon>Bacillati</taxon>
        <taxon>Bacillota</taxon>
        <taxon>Bacilli</taxon>
        <taxon>Bacillales</taxon>
        <taxon>Paenibacillaceae</taxon>
        <taxon>Brevibacillus</taxon>
    </lineage>
</organism>
<dbReference type="RefSeq" id="WP_049741840.1">
    <property type="nucleotide sequence ID" value="NZ_BJON01000009.1"/>
</dbReference>
<reference evidence="1 2" key="1">
    <citation type="submission" date="2019-06" db="EMBL/GenBank/DDBJ databases">
        <title>Whole genome shotgun sequence of Brevibacillus reuszeri NBRC 15719.</title>
        <authorList>
            <person name="Hosoyama A."/>
            <person name="Uohara A."/>
            <person name="Ohji S."/>
            <person name="Ichikawa N."/>
        </authorList>
    </citation>
    <scope>NUCLEOTIDE SEQUENCE [LARGE SCALE GENOMIC DNA]</scope>
    <source>
        <strain evidence="1 2">NBRC 15719</strain>
    </source>
</reference>
<evidence type="ECO:0000313" key="2">
    <source>
        <dbReference type="Proteomes" id="UP000319578"/>
    </source>
</evidence>
<evidence type="ECO:0000313" key="1">
    <source>
        <dbReference type="EMBL" id="GED68853.1"/>
    </source>
</evidence>
<dbReference type="InterPro" id="IPR043519">
    <property type="entry name" value="NT_sf"/>
</dbReference>
<gene>
    <name evidence="1" type="ORF">BRE01_25550</name>
</gene>
<dbReference type="Proteomes" id="UP000319578">
    <property type="component" value="Unassembled WGS sequence"/>
</dbReference>
<proteinExistence type="predicted"/>
<dbReference type="Gene3D" id="3.30.460.40">
    <property type="match status" value="1"/>
</dbReference>
<keyword evidence="2" id="KW-1185">Reference proteome</keyword>
<comment type="caution">
    <text evidence="1">The sequence shown here is derived from an EMBL/GenBank/DDBJ whole genome shotgun (WGS) entry which is preliminary data.</text>
</comment>
<dbReference type="EMBL" id="BJON01000009">
    <property type="protein sequence ID" value="GED68853.1"/>
    <property type="molecule type" value="Genomic_DNA"/>
</dbReference>
<protein>
    <submittedName>
        <fullName evidence="1">Uncharacterized protein</fullName>
    </submittedName>
</protein>